<dbReference type="InterPro" id="IPR054723">
    <property type="entry name" value="Ams1-like_N"/>
</dbReference>
<organism evidence="10 11">
    <name type="scientific">Rickenella mellea</name>
    <dbReference type="NCBI Taxonomy" id="50990"/>
    <lineage>
        <taxon>Eukaryota</taxon>
        <taxon>Fungi</taxon>
        <taxon>Dikarya</taxon>
        <taxon>Basidiomycota</taxon>
        <taxon>Agaricomycotina</taxon>
        <taxon>Agaricomycetes</taxon>
        <taxon>Hymenochaetales</taxon>
        <taxon>Rickenellaceae</taxon>
        <taxon>Rickenella</taxon>
    </lineage>
</organism>
<dbReference type="GO" id="GO:0009313">
    <property type="term" value="P:oligosaccharide catabolic process"/>
    <property type="evidence" value="ECO:0007669"/>
    <property type="project" value="TreeGrafter"/>
</dbReference>
<keyword evidence="5" id="KW-0378">Hydrolase</keyword>
<keyword evidence="6" id="KW-0326">Glycosidase</keyword>
<dbReference type="Gene3D" id="3.20.110.10">
    <property type="entry name" value="Glycoside hydrolase 38, N terminal domain"/>
    <property type="match status" value="1"/>
</dbReference>
<dbReference type="InterPro" id="IPR037094">
    <property type="entry name" value="Glyco_hydro_38_cen_sf"/>
</dbReference>
<accession>A0A4Y7PIL2</accession>
<dbReference type="InterPro" id="IPR011013">
    <property type="entry name" value="Gal_mutarotase_sf_dom"/>
</dbReference>
<dbReference type="GO" id="GO:0000329">
    <property type="term" value="C:fungal-type vacuole membrane"/>
    <property type="evidence" value="ECO:0007669"/>
    <property type="project" value="TreeGrafter"/>
</dbReference>
<dbReference type="SUPFAM" id="SSF74650">
    <property type="entry name" value="Galactose mutarotase-like"/>
    <property type="match status" value="1"/>
</dbReference>
<dbReference type="GO" id="GO:0006013">
    <property type="term" value="P:mannose metabolic process"/>
    <property type="evidence" value="ECO:0007669"/>
    <property type="project" value="InterPro"/>
</dbReference>
<evidence type="ECO:0000256" key="6">
    <source>
        <dbReference type="ARBA" id="ARBA00023295"/>
    </source>
</evidence>
<dbReference type="GO" id="GO:0004559">
    <property type="term" value="F:alpha-mannosidase activity"/>
    <property type="evidence" value="ECO:0007669"/>
    <property type="project" value="UniProtKB-EC"/>
</dbReference>
<dbReference type="FunFam" id="3.20.110.10:FF:000002">
    <property type="entry name" value="alpha-mannosidase 2C1 isoform X1"/>
    <property type="match status" value="1"/>
</dbReference>
<evidence type="ECO:0000256" key="4">
    <source>
        <dbReference type="ARBA" id="ARBA00022723"/>
    </source>
</evidence>
<dbReference type="STRING" id="50990.A0A4Y7PIL2"/>
<comment type="similarity">
    <text evidence="2">Belongs to the glycosyl hydrolase 38 family.</text>
</comment>
<dbReference type="Pfam" id="PF07748">
    <property type="entry name" value="Glyco_hydro_38C"/>
    <property type="match status" value="1"/>
</dbReference>
<dbReference type="Pfam" id="PF17677">
    <property type="entry name" value="Glyco_hydro38C2"/>
    <property type="match status" value="1"/>
</dbReference>
<dbReference type="Gene3D" id="1.20.1270.50">
    <property type="entry name" value="Glycoside hydrolase family 38, central domain"/>
    <property type="match status" value="1"/>
</dbReference>
<evidence type="ECO:0000313" key="10">
    <source>
        <dbReference type="EMBL" id="TDL14682.1"/>
    </source>
</evidence>
<evidence type="ECO:0000256" key="7">
    <source>
        <dbReference type="ARBA" id="ARBA00054985"/>
    </source>
</evidence>
<dbReference type="SUPFAM" id="SSF88713">
    <property type="entry name" value="Glycoside hydrolase/deacetylase"/>
    <property type="match status" value="1"/>
</dbReference>
<dbReference type="InterPro" id="IPR027291">
    <property type="entry name" value="Glyco_hydro_38_N_sf"/>
</dbReference>
<dbReference type="InterPro" id="IPR011682">
    <property type="entry name" value="Glyco_hydro_38_C"/>
</dbReference>
<keyword evidence="4" id="KW-0479">Metal-binding</keyword>
<dbReference type="Pfam" id="PF01074">
    <property type="entry name" value="Glyco_hydro_38N"/>
    <property type="match status" value="1"/>
</dbReference>
<dbReference type="Pfam" id="PF22907">
    <property type="entry name" value="Ams1-like_1st"/>
    <property type="match status" value="1"/>
</dbReference>
<evidence type="ECO:0000259" key="9">
    <source>
        <dbReference type="SMART" id="SM00872"/>
    </source>
</evidence>
<dbReference type="InterPro" id="IPR041147">
    <property type="entry name" value="GH38_C"/>
</dbReference>
<dbReference type="VEuPathDB" id="FungiDB:BD410DRAFT_845824"/>
<dbReference type="GO" id="GO:0046872">
    <property type="term" value="F:metal ion binding"/>
    <property type="evidence" value="ECO:0007669"/>
    <property type="project" value="UniProtKB-KW"/>
</dbReference>
<dbReference type="InterPro" id="IPR000602">
    <property type="entry name" value="Glyco_hydro_38_N"/>
</dbReference>
<dbReference type="Gene3D" id="2.70.98.30">
    <property type="entry name" value="Golgi alpha-mannosidase II, domain 4"/>
    <property type="match status" value="1"/>
</dbReference>
<evidence type="ECO:0000256" key="1">
    <source>
        <dbReference type="ARBA" id="ARBA00000365"/>
    </source>
</evidence>
<dbReference type="Proteomes" id="UP000294933">
    <property type="component" value="Unassembled WGS sequence"/>
</dbReference>
<feature type="domain" description="Glycoside hydrolase family 38 central" evidence="9">
    <location>
        <begin position="564"/>
        <end position="646"/>
    </location>
</feature>
<dbReference type="SUPFAM" id="SSF88688">
    <property type="entry name" value="Families 57/38 glycoside transferase middle domain"/>
    <property type="match status" value="1"/>
</dbReference>
<dbReference type="Pfam" id="PF09261">
    <property type="entry name" value="Alpha-mann_mid"/>
    <property type="match status" value="1"/>
</dbReference>
<dbReference type="AlphaFoldDB" id="A0A4Y7PIL2"/>
<evidence type="ECO:0000256" key="3">
    <source>
        <dbReference type="ARBA" id="ARBA00012752"/>
    </source>
</evidence>
<dbReference type="FunFam" id="2.70.98.30:FF:000001">
    <property type="entry name" value="alpha-mannosidase 2C1 isoform X2"/>
    <property type="match status" value="1"/>
</dbReference>
<gene>
    <name evidence="10" type="ORF">BD410DRAFT_845824</name>
</gene>
<sequence length="1159" mass="129364">MSGCLHNRSQHEQAAGSYPVQNLAPGAKWIKNLTQDRLGQFTGGHFGDVNLSSVLFTHRHDDAHYVSLQVWSAPGLTKPTFSEAMQQKFRPAKKGDSFGPSWTNHWWKVSVKIPSYWTQYERVQFEFDPGCEAMIFTTDGTPLQGITGGYGGDRRVEYIIPKSAVKDGKHEFVIESSCNGMFGVPWNGDTIAPPDMNRFFRLASADLVVPNQEAWRLLWDFHTLKEIVQTLPGNTSLQNKALVAANEIMNVFDSGDLSSISAARKVAEGVFGEGWDKKGDKVYEEGAAQSQIWGIGHCHIDTAWLWPYRVTQQKVARSWSTQIDLMERYPEHRFAASSAQQYKWLEQQYPSLFERIKDKVHSGQFYPIGGSWVENDSNMPSGEALARQFIFGQRFFESRFGKRCETAWLPDSFGYTGAFPQLMRLAGMKYFFTQKLSWNNINVFPHSTFNWVGIDGTQVLCHMTPVDTYTAQATVGDVQKGVTNNKNLESNDLALLVFGNGDGGGGPLNKMLENLRRIRAAANESRELPSVSMGRSVDDFFEAVENKTNHGSKLPTWHGELYFEFHRGTYTSHGSIKKGNRKSEILLRDVELVTTLASLLQPKKGKYVYPKAKIDESWEKVLLNQFHDVLPGSSIGMVYEDAEKLYAEVKKDGKDLIEEAFDSLFHKSYPLSLEESLPSAAGASGNIVAFNPTFLPRRDVMKVPLAGSGGTKLRGKVVQSSKNGSVGYALMEGLSGAGIGYSRGLFADCMPATAVTTQSGDVILRNSSVQLTICHGRITSLRDVQLGRELIPAGQTGGMVIFDDRPGYWDAWDVEIHHLETRRPLEFCNVRVVSDGPLRASIEAEVLTGKSTVKVTISLDAVTATTRPESRSLLRFDAKVDWYERHKFIKFEVPLNIHNDFATYETQFGWVQRPTHKNTTWDAAKFEVCGHKFADLSEYGYGVAILSESKYGFACEGNVLRISLLRAATAPDAEQDQGQHEFSWAVMPHEGHFLQSDVPQAAYLFNSPLHLRYVPETSMEALAVIGTPPFVIENAQNVMLETVKRGEADSFDPAVKSTTTIVLRLYEALGGHAHAHLRISSAFSVAKAYITNLLEDNGDELNIIRADDSDDPDVLVMLDFHGFEIKTVKLVLGAAQPYLVEQSPKRESWISIDKTRFFG</sequence>
<proteinExistence type="inferred from homology"/>
<dbReference type="PANTHER" id="PTHR46017:SF1">
    <property type="entry name" value="ALPHA-MANNOSIDASE 2C1"/>
    <property type="match status" value="1"/>
</dbReference>
<evidence type="ECO:0000313" key="11">
    <source>
        <dbReference type="Proteomes" id="UP000294933"/>
    </source>
</evidence>
<name>A0A4Y7PIL2_9AGAM</name>
<dbReference type="InterPro" id="IPR011330">
    <property type="entry name" value="Glyco_hydro/deAcase_b/a-brl"/>
</dbReference>
<dbReference type="CDD" id="cd10812">
    <property type="entry name" value="GH38N_AMII_ScAms1_like"/>
    <property type="match status" value="1"/>
</dbReference>
<dbReference type="InterPro" id="IPR015341">
    <property type="entry name" value="Glyco_hydro_38_cen"/>
</dbReference>
<evidence type="ECO:0000256" key="2">
    <source>
        <dbReference type="ARBA" id="ARBA00009792"/>
    </source>
</evidence>
<dbReference type="FunFam" id="1.20.1270.50:FF:000004">
    <property type="entry name" value="alpha-mannosidase 2C1 isoform X1"/>
    <property type="match status" value="1"/>
</dbReference>
<dbReference type="InterPro" id="IPR028995">
    <property type="entry name" value="Glyco_hydro_57/38_cen_sf"/>
</dbReference>
<comment type="catalytic activity">
    <reaction evidence="1">
        <text>Hydrolysis of terminal, non-reducing alpha-D-mannose residues in alpha-D-mannosides.</text>
        <dbReference type="EC" id="3.2.1.24"/>
    </reaction>
</comment>
<dbReference type="GO" id="GO:0030246">
    <property type="term" value="F:carbohydrate binding"/>
    <property type="evidence" value="ECO:0007669"/>
    <property type="project" value="InterPro"/>
</dbReference>
<dbReference type="SMART" id="SM00872">
    <property type="entry name" value="Alpha-mann_mid"/>
    <property type="match status" value="1"/>
</dbReference>
<dbReference type="EC" id="3.2.1.24" evidence="3"/>
<dbReference type="EMBL" id="ML170316">
    <property type="protein sequence ID" value="TDL14682.1"/>
    <property type="molecule type" value="Genomic_DNA"/>
</dbReference>
<keyword evidence="11" id="KW-1185">Reference proteome</keyword>
<evidence type="ECO:0000256" key="8">
    <source>
        <dbReference type="ARBA" id="ARBA00071615"/>
    </source>
</evidence>
<dbReference type="PANTHER" id="PTHR46017">
    <property type="entry name" value="ALPHA-MANNOSIDASE 2C1"/>
    <property type="match status" value="1"/>
</dbReference>
<comment type="function">
    <text evidence="7">Degrades free oligosaccharides in the vacuole.</text>
</comment>
<reference evidence="10 11" key="1">
    <citation type="submission" date="2018-06" db="EMBL/GenBank/DDBJ databases">
        <title>A transcriptomic atlas of mushroom development highlights an independent origin of complex multicellularity.</title>
        <authorList>
            <consortium name="DOE Joint Genome Institute"/>
            <person name="Krizsan K."/>
            <person name="Almasi E."/>
            <person name="Merenyi Z."/>
            <person name="Sahu N."/>
            <person name="Viragh M."/>
            <person name="Koszo T."/>
            <person name="Mondo S."/>
            <person name="Kiss B."/>
            <person name="Balint B."/>
            <person name="Kues U."/>
            <person name="Barry K."/>
            <person name="Hegedus J.C."/>
            <person name="Henrissat B."/>
            <person name="Johnson J."/>
            <person name="Lipzen A."/>
            <person name="Ohm R."/>
            <person name="Nagy I."/>
            <person name="Pangilinan J."/>
            <person name="Yan J."/>
            <person name="Xiong Y."/>
            <person name="Grigoriev I.V."/>
            <person name="Hibbett D.S."/>
            <person name="Nagy L.G."/>
        </authorList>
    </citation>
    <scope>NUCLEOTIDE SEQUENCE [LARGE SCALE GENOMIC DNA]</scope>
    <source>
        <strain evidence="10 11">SZMC22713</strain>
    </source>
</reference>
<evidence type="ECO:0000256" key="5">
    <source>
        <dbReference type="ARBA" id="ARBA00022801"/>
    </source>
</evidence>
<dbReference type="OrthoDB" id="10261055at2759"/>
<protein>
    <recommendedName>
        <fullName evidence="8">Alpha-mannosidase</fullName>
        <ecNumber evidence="3">3.2.1.24</ecNumber>
    </recommendedName>
</protein>